<feature type="transmembrane region" description="Helical" evidence="9">
    <location>
        <begin position="108"/>
        <end position="129"/>
    </location>
</feature>
<dbReference type="Proteomes" id="UP000253551">
    <property type="component" value="Unassembled WGS sequence"/>
</dbReference>
<dbReference type="AlphaFoldDB" id="A0A367IXF1"/>
<evidence type="ECO:0000256" key="8">
    <source>
        <dbReference type="SAM" id="MobiDB-lite"/>
    </source>
</evidence>
<feature type="transmembrane region" description="Helical" evidence="9">
    <location>
        <begin position="67"/>
        <end position="87"/>
    </location>
</feature>
<dbReference type="GO" id="GO:0015179">
    <property type="term" value="F:L-amino acid transmembrane transporter activity"/>
    <property type="evidence" value="ECO:0007669"/>
    <property type="project" value="TreeGrafter"/>
</dbReference>
<dbReference type="EMBL" id="PJQM01005139">
    <property type="protein sequence ID" value="RCH82337.1"/>
    <property type="molecule type" value="Genomic_DNA"/>
</dbReference>
<feature type="domain" description="Amino acid transporter transmembrane" evidence="10">
    <location>
        <begin position="34"/>
        <end position="392"/>
    </location>
</feature>
<feature type="transmembrane region" description="Helical" evidence="9">
    <location>
        <begin position="216"/>
        <end position="240"/>
    </location>
</feature>
<feature type="transmembrane region" description="Helical" evidence="9">
    <location>
        <begin position="434"/>
        <end position="458"/>
    </location>
</feature>
<dbReference type="InterPro" id="IPR013057">
    <property type="entry name" value="AA_transpt_TM"/>
</dbReference>
<keyword evidence="3" id="KW-0813">Transport</keyword>
<feature type="transmembrane region" description="Helical" evidence="9">
    <location>
        <begin position="176"/>
        <end position="196"/>
    </location>
</feature>
<evidence type="ECO:0000256" key="2">
    <source>
        <dbReference type="ARBA" id="ARBA00008066"/>
    </source>
</evidence>
<keyword evidence="12" id="KW-1185">Reference proteome</keyword>
<evidence type="ECO:0000256" key="1">
    <source>
        <dbReference type="ARBA" id="ARBA00004141"/>
    </source>
</evidence>
<protein>
    <recommendedName>
        <fullName evidence="10">Amino acid transporter transmembrane domain-containing protein</fullName>
    </recommendedName>
</protein>
<feature type="transmembrane region" description="Helical" evidence="9">
    <location>
        <begin position="42"/>
        <end position="61"/>
    </location>
</feature>
<keyword evidence="5" id="KW-0029">Amino-acid transport</keyword>
<feature type="transmembrane region" description="Helical" evidence="9">
    <location>
        <begin position="294"/>
        <end position="314"/>
    </location>
</feature>
<dbReference type="Pfam" id="PF01490">
    <property type="entry name" value="Aa_trans"/>
    <property type="match status" value="1"/>
</dbReference>
<evidence type="ECO:0000256" key="9">
    <source>
        <dbReference type="SAM" id="Phobius"/>
    </source>
</evidence>
<gene>
    <name evidence="11" type="ORF">CU098_006201</name>
</gene>
<evidence type="ECO:0000259" key="10">
    <source>
        <dbReference type="Pfam" id="PF01490"/>
    </source>
</evidence>
<evidence type="ECO:0000313" key="11">
    <source>
        <dbReference type="EMBL" id="RCH82337.1"/>
    </source>
</evidence>
<comment type="subcellular location">
    <subcellularLocation>
        <location evidence="1">Membrane</location>
        <topology evidence="1">Multi-pass membrane protein</topology>
    </subcellularLocation>
</comment>
<comment type="caution">
    <text evidence="11">The sequence shown here is derived from an EMBL/GenBank/DDBJ whole genome shotgun (WGS) entry which is preliminary data.</text>
</comment>
<dbReference type="GO" id="GO:0016020">
    <property type="term" value="C:membrane"/>
    <property type="evidence" value="ECO:0007669"/>
    <property type="project" value="UniProtKB-SubCell"/>
</dbReference>
<keyword evidence="6 9" id="KW-1133">Transmembrane helix</keyword>
<feature type="transmembrane region" description="Helical" evidence="9">
    <location>
        <begin position="149"/>
        <end position="169"/>
    </location>
</feature>
<comment type="similarity">
    <text evidence="2">Belongs to the amino acid/polyamine transporter 2 family.</text>
</comment>
<dbReference type="PANTHER" id="PTHR22950">
    <property type="entry name" value="AMINO ACID TRANSPORTER"/>
    <property type="match status" value="1"/>
</dbReference>
<reference evidence="11 12" key="1">
    <citation type="journal article" date="2018" name="G3 (Bethesda)">
        <title>Phylogenetic and Phylogenomic Definition of Rhizopus Species.</title>
        <authorList>
            <person name="Gryganskyi A.P."/>
            <person name="Golan J."/>
            <person name="Dolatabadi S."/>
            <person name="Mondo S."/>
            <person name="Robb S."/>
            <person name="Idnurm A."/>
            <person name="Muszewska A."/>
            <person name="Steczkiewicz K."/>
            <person name="Masonjones S."/>
            <person name="Liao H.L."/>
            <person name="Gajdeczka M.T."/>
            <person name="Anike F."/>
            <person name="Vuek A."/>
            <person name="Anishchenko I.M."/>
            <person name="Voigt K."/>
            <person name="de Hoog G.S."/>
            <person name="Smith M.E."/>
            <person name="Heitman J."/>
            <person name="Vilgalys R."/>
            <person name="Stajich J.E."/>
        </authorList>
    </citation>
    <scope>NUCLEOTIDE SEQUENCE [LARGE SCALE GENOMIC DNA]</scope>
    <source>
        <strain evidence="11 12">LSU 92-RS-03</strain>
    </source>
</reference>
<dbReference type="PANTHER" id="PTHR22950:SF458">
    <property type="entry name" value="SODIUM-COUPLED NEUTRAL AMINO ACID TRANSPORTER 11-RELATED"/>
    <property type="match status" value="1"/>
</dbReference>
<evidence type="ECO:0000256" key="3">
    <source>
        <dbReference type="ARBA" id="ARBA00022448"/>
    </source>
</evidence>
<keyword evidence="4 9" id="KW-0812">Transmembrane</keyword>
<keyword evidence="7 9" id="KW-0472">Membrane</keyword>
<evidence type="ECO:0000256" key="4">
    <source>
        <dbReference type="ARBA" id="ARBA00022692"/>
    </source>
</evidence>
<dbReference type="OrthoDB" id="28208at2759"/>
<proteinExistence type="inferred from homology"/>
<feature type="transmembrane region" description="Helical" evidence="9">
    <location>
        <begin position="252"/>
        <end position="274"/>
    </location>
</feature>
<evidence type="ECO:0000256" key="6">
    <source>
        <dbReference type="ARBA" id="ARBA00022989"/>
    </source>
</evidence>
<feature type="transmembrane region" description="Helical" evidence="9">
    <location>
        <begin position="361"/>
        <end position="384"/>
    </location>
</feature>
<feature type="region of interest" description="Disordered" evidence="8">
    <location>
        <begin position="1"/>
        <end position="22"/>
    </location>
</feature>
<evidence type="ECO:0000256" key="7">
    <source>
        <dbReference type="ARBA" id="ARBA00023136"/>
    </source>
</evidence>
<evidence type="ECO:0000256" key="5">
    <source>
        <dbReference type="ARBA" id="ARBA00022970"/>
    </source>
</evidence>
<feature type="transmembrane region" description="Helical" evidence="9">
    <location>
        <begin position="335"/>
        <end position="355"/>
    </location>
</feature>
<name>A0A367IXF1_RHIST</name>
<sequence>MTIEYGSINSQEDPITESDRDMLMGDRPGYGSRSKIESAFNLVNSTVGSGIIGLPFAIYLAGFWTALVLSIIVSAISQLGLYMLVVSGKRSGTYKLATLMEHVIGRPGYHFLNFLVLVQAAGACVSYYILLGDTIPVLLQLYFPDHPNLTQRSLVIGCISILFVLPLNLSRSLGALAKWSILSVLCLPVIIIALLWRAPTYSKSHESPLDWESPDLFGALGILAFAFSCPHVCFSVYLSLKQQTVKAWNITTTLASIMTWIVSIAFAVVGYLSFGVDVQPNLFLNFPSDDLIVNIARFALGFSMILTIPMAFYPTREAVQKLLGFEAADRHPTKIQHYTVTLILFIVITILGITIRSLGKVYALIGGFAATCLAYILPAIAYLITRQQSIAPASYNNQSDDEVATVKAPLVPRQHSSSTTSTASSSSYIPKFGLLDVAAVFTLVWGVVVMIFATSGAFK</sequence>
<dbReference type="STRING" id="4846.A0A367IXF1"/>
<accession>A0A367IXF1</accession>
<evidence type="ECO:0000313" key="12">
    <source>
        <dbReference type="Proteomes" id="UP000253551"/>
    </source>
</evidence>
<organism evidence="11 12">
    <name type="scientific">Rhizopus stolonifer</name>
    <name type="common">Rhizopus nigricans</name>
    <dbReference type="NCBI Taxonomy" id="4846"/>
    <lineage>
        <taxon>Eukaryota</taxon>
        <taxon>Fungi</taxon>
        <taxon>Fungi incertae sedis</taxon>
        <taxon>Mucoromycota</taxon>
        <taxon>Mucoromycotina</taxon>
        <taxon>Mucoromycetes</taxon>
        <taxon>Mucorales</taxon>
        <taxon>Mucorineae</taxon>
        <taxon>Rhizopodaceae</taxon>
        <taxon>Rhizopus</taxon>
    </lineage>
</organism>